<dbReference type="AlphaFoldDB" id="A0A6J1Q859"/>
<evidence type="ECO:0000256" key="1">
    <source>
        <dbReference type="SAM" id="MobiDB-lite"/>
    </source>
</evidence>
<evidence type="ECO:0000313" key="2">
    <source>
        <dbReference type="Proteomes" id="UP000504618"/>
    </source>
</evidence>
<sequence length="567" mass="65391">MRSLSPLLRPVFSITNRAVRALCRLCFVSACSDVHKLNKCVLNCAIVRIRMDDFTKDLLESWDVGSLVDHFKENCIDKECMANLTPELMKELIPQVGLRIKFRKKWQEHFKTTENVTSERDKNIISAHDNGSSDEDSTNKENRSFLNEQATTSSSIFRKLQRPSVKDILKGTSQGRAILKSYEKQKLLSRPCRNNIVDLILSEVLNNIHGPLRNEDFEALSKEIEELFPTETCHGYYIPPVPKKHSKNNKSITSRGKLVDKYRNKIRDYKKLTGCSLTDTSSTSPSTSACNSDFEDDSVIRESLLWLESNQSPWQLVENHWKVTVAHRRNQIQKSSNKTIEEIFTQWPILKHPTAHTLIDEDFTYLKLTSEDCIKNWFNFFSKIQEICPVKEEKIVSELHLLLNADDLTDDAKVVIQVLLLSHLIPPKGRIRIKKEHFKPSISECKNSMIVHAKIPGDINRIQEEKVKRAQQLGLTVQPYIIVVGLTLADVNGFYVCIDKVLYEVTTALKAVDLCFKIFHVFDVNYSPESEHIWYILQLCLYKFSTKYDKQISYVMPIIKNFNSMTN</sequence>
<protein>
    <submittedName>
        <fullName evidence="3">Uncharacterized protein LOC112458459 isoform X1</fullName>
    </submittedName>
</protein>
<dbReference type="OrthoDB" id="7698488at2759"/>
<dbReference type="Proteomes" id="UP000504618">
    <property type="component" value="Unplaced"/>
</dbReference>
<evidence type="ECO:0000313" key="3">
    <source>
        <dbReference type="RefSeq" id="XP_024877868.1"/>
    </source>
</evidence>
<dbReference type="PANTHER" id="PTHR31025">
    <property type="entry name" value="SI:CH211-196P9.1-RELATED"/>
    <property type="match status" value="1"/>
</dbReference>
<reference evidence="3" key="1">
    <citation type="submission" date="2025-08" db="UniProtKB">
        <authorList>
            <consortium name="RefSeq"/>
        </authorList>
    </citation>
    <scope>IDENTIFICATION</scope>
    <source>
        <tissue evidence="3">Whole body</tissue>
    </source>
</reference>
<organism evidence="2 3">
    <name type="scientific">Temnothorax curvispinosus</name>
    <dbReference type="NCBI Taxonomy" id="300111"/>
    <lineage>
        <taxon>Eukaryota</taxon>
        <taxon>Metazoa</taxon>
        <taxon>Ecdysozoa</taxon>
        <taxon>Arthropoda</taxon>
        <taxon>Hexapoda</taxon>
        <taxon>Insecta</taxon>
        <taxon>Pterygota</taxon>
        <taxon>Neoptera</taxon>
        <taxon>Endopterygota</taxon>
        <taxon>Hymenoptera</taxon>
        <taxon>Apocrita</taxon>
        <taxon>Aculeata</taxon>
        <taxon>Formicoidea</taxon>
        <taxon>Formicidae</taxon>
        <taxon>Myrmicinae</taxon>
        <taxon>Temnothorax</taxon>
    </lineage>
</organism>
<keyword evidence="2" id="KW-1185">Reference proteome</keyword>
<proteinExistence type="predicted"/>
<feature type="region of interest" description="Disordered" evidence="1">
    <location>
        <begin position="121"/>
        <end position="142"/>
    </location>
</feature>
<dbReference type="RefSeq" id="XP_024877868.1">
    <property type="nucleotide sequence ID" value="XM_025022100.1"/>
</dbReference>
<accession>A0A6J1Q859</accession>
<name>A0A6J1Q859_9HYME</name>
<dbReference type="GeneID" id="112458459"/>
<dbReference type="PANTHER" id="PTHR31025:SF9">
    <property type="entry name" value="SI:DKEY-286J15.1"/>
    <property type="match status" value="1"/>
</dbReference>
<gene>
    <name evidence="3" type="primary">LOC112458459</name>
</gene>